<feature type="region of interest" description="Disordered" evidence="3">
    <location>
        <begin position="846"/>
        <end position="928"/>
    </location>
</feature>
<reference evidence="6" key="2">
    <citation type="submission" date="2023-06" db="EMBL/GenBank/DDBJ databases">
        <authorList>
            <consortium name="Lawrence Berkeley National Laboratory"/>
            <person name="Haridas S."/>
            <person name="Hensen N."/>
            <person name="Bonometti L."/>
            <person name="Westerberg I."/>
            <person name="Brannstrom I.O."/>
            <person name="Guillou S."/>
            <person name="Cros-Aarteil S."/>
            <person name="Calhoun S."/>
            <person name="Kuo A."/>
            <person name="Mondo S."/>
            <person name="Pangilinan J."/>
            <person name="Riley R."/>
            <person name="Labutti K."/>
            <person name="Andreopoulos B."/>
            <person name="Lipzen A."/>
            <person name="Chen C."/>
            <person name="Yanf M."/>
            <person name="Daum C."/>
            <person name="Ng V."/>
            <person name="Clum A."/>
            <person name="Steindorff A."/>
            <person name="Ohm R."/>
            <person name="Martin F."/>
            <person name="Silar P."/>
            <person name="Natvig D."/>
            <person name="Lalanne C."/>
            <person name="Gautier V."/>
            <person name="Ament-Velasquez S.L."/>
            <person name="Kruys A."/>
            <person name="Hutchinson M.I."/>
            <person name="Powell A.J."/>
            <person name="Barry K."/>
            <person name="Miller A.N."/>
            <person name="Grigoriev I.V."/>
            <person name="Debuchy R."/>
            <person name="Gladieux P."/>
            <person name="Thoren M.H."/>
            <person name="Johannesson H."/>
        </authorList>
    </citation>
    <scope>NUCLEOTIDE SEQUENCE</scope>
    <source>
        <strain evidence="6">CBS 118394</strain>
    </source>
</reference>
<name>A0AAE0HUX3_9PEZI</name>
<feature type="region of interest" description="Disordered" evidence="3">
    <location>
        <begin position="953"/>
        <end position="979"/>
    </location>
</feature>
<feature type="region of interest" description="Disordered" evidence="3">
    <location>
        <begin position="1"/>
        <end position="21"/>
    </location>
</feature>
<dbReference type="Gene3D" id="1.25.40.20">
    <property type="entry name" value="Ankyrin repeat-containing domain"/>
    <property type="match status" value="1"/>
</dbReference>
<dbReference type="AlphaFoldDB" id="A0AAE0HUX3"/>
<dbReference type="Pfam" id="PF06985">
    <property type="entry name" value="HET"/>
    <property type="match status" value="1"/>
</dbReference>
<evidence type="ECO:0000313" key="7">
    <source>
        <dbReference type="Proteomes" id="UP001283341"/>
    </source>
</evidence>
<evidence type="ECO:0000259" key="4">
    <source>
        <dbReference type="Pfam" id="PF06985"/>
    </source>
</evidence>
<dbReference type="InterPro" id="IPR010730">
    <property type="entry name" value="HET"/>
</dbReference>
<feature type="repeat" description="ANK" evidence="1">
    <location>
        <begin position="756"/>
        <end position="788"/>
    </location>
</feature>
<dbReference type="Proteomes" id="UP001283341">
    <property type="component" value="Unassembled WGS sequence"/>
</dbReference>
<dbReference type="InterPro" id="IPR058525">
    <property type="entry name" value="DUF8212"/>
</dbReference>
<dbReference type="Pfam" id="PF12796">
    <property type="entry name" value="Ank_2"/>
    <property type="match status" value="1"/>
</dbReference>
<dbReference type="SUPFAM" id="SSF48403">
    <property type="entry name" value="Ankyrin repeat"/>
    <property type="match status" value="1"/>
</dbReference>
<evidence type="ECO:0000256" key="1">
    <source>
        <dbReference type="PROSITE-ProRule" id="PRU00023"/>
    </source>
</evidence>
<keyword evidence="1" id="KW-0040">ANK repeat</keyword>
<proteinExistence type="predicted"/>
<organism evidence="6 7">
    <name type="scientific">Apodospora peruviana</name>
    <dbReference type="NCBI Taxonomy" id="516989"/>
    <lineage>
        <taxon>Eukaryota</taxon>
        <taxon>Fungi</taxon>
        <taxon>Dikarya</taxon>
        <taxon>Ascomycota</taxon>
        <taxon>Pezizomycotina</taxon>
        <taxon>Sordariomycetes</taxon>
        <taxon>Sordariomycetidae</taxon>
        <taxon>Sordariales</taxon>
        <taxon>Lasiosphaeriaceae</taxon>
        <taxon>Apodospora</taxon>
    </lineage>
</organism>
<dbReference type="EMBL" id="JAUEDM010000007">
    <property type="protein sequence ID" value="KAK3313358.1"/>
    <property type="molecule type" value="Genomic_DNA"/>
</dbReference>
<evidence type="ECO:0000256" key="2">
    <source>
        <dbReference type="SAM" id="Coils"/>
    </source>
</evidence>
<reference evidence="6" key="1">
    <citation type="journal article" date="2023" name="Mol. Phylogenet. Evol.">
        <title>Genome-scale phylogeny and comparative genomics of the fungal order Sordariales.</title>
        <authorList>
            <person name="Hensen N."/>
            <person name="Bonometti L."/>
            <person name="Westerberg I."/>
            <person name="Brannstrom I.O."/>
            <person name="Guillou S."/>
            <person name="Cros-Aarteil S."/>
            <person name="Calhoun S."/>
            <person name="Haridas S."/>
            <person name="Kuo A."/>
            <person name="Mondo S."/>
            <person name="Pangilinan J."/>
            <person name="Riley R."/>
            <person name="LaButti K."/>
            <person name="Andreopoulos B."/>
            <person name="Lipzen A."/>
            <person name="Chen C."/>
            <person name="Yan M."/>
            <person name="Daum C."/>
            <person name="Ng V."/>
            <person name="Clum A."/>
            <person name="Steindorff A."/>
            <person name="Ohm R.A."/>
            <person name="Martin F."/>
            <person name="Silar P."/>
            <person name="Natvig D.O."/>
            <person name="Lalanne C."/>
            <person name="Gautier V."/>
            <person name="Ament-Velasquez S.L."/>
            <person name="Kruys A."/>
            <person name="Hutchinson M.I."/>
            <person name="Powell A.J."/>
            <person name="Barry K."/>
            <person name="Miller A.N."/>
            <person name="Grigoriev I.V."/>
            <person name="Debuchy R."/>
            <person name="Gladieux P."/>
            <person name="Hiltunen Thoren M."/>
            <person name="Johannesson H."/>
        </authorList>
    </citation>
    <scope>NUCLEOTIDE SEQUENCE</scope>
    <source>
        <strain evidence="6">CBS 118394</strain>
    </source>
</reference>
<dbReference type="PANTHER" id="PTHR10622:SF10">
    <property type="entry name" value="HET DOMAIN-CONTAINING PROTEIN"/>
    <property type="match status" value="1"/>
</dbReference>
<feature type="region of interest" description="Disordered" evidence="3">
    <location>
        <begin position="1011"/>
        <end position="1122"/>
    </location>
</feature>
<feature type="domain" description="DUF8212" evidence="5">
    <location>
        <begin position="263"/>
        <end position="326"/>
    </location>
</feature>
<feature type="compositionally biased region" description="Polar residues" evidence="3">
    <location>
        <begin position="1102"/>
        <end position="1122"/>
    </location>
</feature>
<feature type="compositionally biased region" description="Low complexity" evidence="3">
    <location>
        <begin position="1056"/>
        <end position="1068"/>
    </location>
</feature>
<feature type="domain" description="Heterokaryon incompatibility" evidence="4">
    <location>
        <begin position="52"/>
        <end position="147"/>
    </location>
</feature>
<keyword evidence="2" id="KW-0175">Coiled coil</keyword>
<accession>A0AAE0HUX3</accession>
<feature type="compositionally biased region" description="Basic residues" evidence="3">
    <location>
        <begin position="1083"/>
        <end position="1093"/>
    </location>
</feature>
<evidence type="ECO:0000256" key="3">
    <source>
        <dbReference type="SAM" id="MobiDB-lite"/>
    </source>
</evidence>
<evidence type="ECO:0008006" key="8">
    <source>
        <dbReference type="Google" id="ProtNLM"/>
    </source>
</evidence>
<gene>
    <name evidence="6" type="ORF">B0H66DRAFT_594268</name>
</gene>
<protein>
    <recommendedName>
        <fullName evidence="8">Heterokaryon incompatibility domain-containing protein</fullName>
    </recommendedName>
</protein>
<dbReference type="PROSITE" id="PS50088">
    <property type="entry name" value="ANK_REPEAT"/>
    <property type="match status" value="1"/>
</dbReference>
<evidence type="ECO:0000259" key="5">
    <source>
        <dbReference type="Pfam" id="PF26640"/>
    </source>
</evidence>
<dbReference type="PANTHER" id="PTHR10622">
    <property type="entry name" value="HET DOMAIN-CONTAINING PROTEIN"/>
    <property type="match status" value="1"/>
</dbReference>
<evidence type="ECO:0000313" key="6">
    <source>
        <dbReference type="EMBL" id="KAK3313358.1"/>
    </source>
</evidence>
<feature type="compositionally biased region" description="Low complexity" evidence="3">
    <location>
        <begin position="872"/>
        <end position="886"/>
    </location>
</feature>
<sequence length="1122" mass="124347">MRGRDPGSRLDLAPPYIRSSSRDRPIRTTKMRLINVHTFRLENFYQDPTEPYAILSHTWGKEEDELSFQDMLILQDMMLVLDNPNGQGREKLRNCCQQARKDGIKYVWIDTCCIDKTNSVELGEAINSMFRWYQKSSICYTYLSDVDIELSKAYSRDRIPDSRWFTRGWTLQELLASRKMTFFDASWTALGTKSSLAGLIGQATGIPHHILTGISSLHTCSVAQRLSWASKRTTTRPEDMAYCLLGIFDVMIPLLYGEGLEAAFERLQEAILRKTRDDSILAWSLGTIKDNQKSQEHNPFKFISGGVLAASPAAFEECGDIVKHSQTETQIQAFEIFGGTMPVSISLSSDLSFHPIRYGYLSCGPKSDPSLVVSIPLVDCSAGKGVGSAHAQPVFLRPRGLNAICMRRPEEDIGPPRTISIRKDRTADGIQPEDRSNWFYLPGPYPYNATLDEVYPAECFESEMAMIKTPKDLQDNGHTTILTRFSYSIPQRNDESVLGRFILGLELFHGSSTERTEPRAYLCFEDKRQTALSEVAKFWETLVPSLTTQLVLDKPLLALAVSVCKETIAGSCVCVVNLLDAPPDQCIPHHALHWARVSHLISLRKDTRSLVQFLYEGAELSQKRDKYDNVLRLSEAKVDVTNGKLREVTSQLASLKAEAERLQYQLDRQTGYRVMLQDLSEGVNVELDLVAGKIAEIEARPTFLRWILAGGSEERREGGTEEQMEVFRKRHRDGLIAYLMSEDPIKIKGKEMAWATGITLLMYAAASGNAAFVKAVVAYDSDLEARDEAGRTALDWAVLTGSKESIALFQDWTDNGIPPEHMMIPGTKSLKKEDAQGTKATVADKSYKVGPTPSTTHQDHLLRRSAGGLGGLPPLRRIDSPSSQVPGPQPSTGFARPLQPARNADATPSILVPPGQIPRPPGQDDVQPADEEWCLSIKKSKKGKKKSKIATFDFEPASGSQNPAVEEAPLIEPKPLTDRSIGILTEEPALEPTIEAKDVQAEVDEWEMAAAMSKKKKKGKKAAFDSEHASGSQTPAVEEAPLIEPEPSTDRSIGILPEEPALEPTTEAKNVQAEVDDWALPTKKSKKGKKRGKTVIFDSEPASGSQTPLFPTTCSSLTSQTQ</sequence>
<comment type="caution">
    <text evidence="6">The sequence shown here is derived from an EMBL/GenBank/DDBJ whole genome shotgun (WGS) entry which is preliminary data.</text>
</comment>
<dbReference type="InterPro" id="IPR036770">
    <property type="entry name" value="Ankyrin_rpt-contain_sf"/>
</dbReference>
<dbReference type="Pfam" id="PF26640">
    <property type="entry name" value="DUF8212"/>
    <property type="match status" value="1"/>
</dbReference>
<feature type="coiled-coil region" evidence="2">
    <location>
        <begin position="638"/>
        <end position="665"/>
    </location>
</feature>
<keyword evidence="7" id="KW-1185">Reference proteome</keyword>
<dbReference type="InterPro" id="IPR002110">
    <property type="entry name" value="Ankyrin_rpt"/>
</dbReference>